<dbReference type="AlphaFoldDB" id="A0AAD9BW23"/>
<dbReference type="PANTHER" id="PTHR31025">
    <property type="entry name" value="SI:CH211-196P9.1-RELATED"/>
    <property type="match status" value="1"/>
</dbReference>
<dbReference type="EMBL" id="JASDAP010000017">
    <property type="protein sequence ID" value="KAK1888929.1"/>
    <property type="molecule type" value="Genomic_DNA"/>
</dbReference>
<reference evidence="1" key="1">
    <citation type="submission" date="2023-04" db="EMBL/GenBank/DDBJ databases">
        <title>Chromosome-level genome of Chaenocephalus aceratus.</title>
        <authorList>
            <person name="Park H."/>
        </authorList>
    </citation>
    <scope>NUCLEOTIDE SEQUENCE</scope>
    <source>
        <strain evidence="1">DE</strain>
        <tissue evidence="1">Muscle</tissue>
    </source>
</reference>
<sequence length="287" mass="32790">MIVKVQYRNQKKYIKIPEACFDIFITEVKERFSIPVDNILSVEDETGTEVDDYAFPDLLTTSGICFVIKDELNDSGGTDTLSVTSKGSSENDFYSGTLKRFRKEEEALQGPQAKNLIKQVLLTKPGGSDELKERIPQRLTKEKYALGIVTLFPSLQDPHGKAGYEHFYDGQKGGGFLAWRLKSVQRATRLPVRSKDSRIEENGGPVLRREIGHCDDHPDEQGFQELISVMNHTNDREVIMKKMRDTLEYRQRLVHDPDRSSTVLSVFLRLLDTKGLVILYYSYFCLL</sequence>
<evidence type="ECO:0000313" key="2">
    <source>
        <dbReference type="Proteomes" id="UP001228049"/>
    </source>
</evidence>
<proteinExistence type="predicted"/>
<evidence type="ECO:0000313" key="1">
    <source>
        <dbReference type="EMBL" id="KAK1888929.1"/>
    </source>
</evidence>
<dbReference type="Proteomes" id="UP001228049">
    <property type="component" value="Unassembled WGS sequence"/>
</dbReference>
<gene>
    <name evidence="1" type="ORF">KUDE01_013607</name>
</gene>
<organism evidence="1 2">
    <name type="scientific">Dissostichus eleginoides</name>
    <name type="common">Patagonian toothfish</name>
    <name type="synonym">Dissostichus amissus</name>
    <dbReference type="NCBI Taxonomy" id="100907"/>
    <lineage>
        <taxon>Eukaryota</taxon>
        <taxon>Metazoa</taxon>
        <taxon>Chordata</taxon>
        <taxon>Craniata</taxon>
        <taxon>Vertebrata</taxon>
        <taxon>Euteleostomi</taxon>
        <taxon>Actinopterygii</taxon>
        <taxon>Neopterygii</taxon>
        <taxon>Teleostei</taxon>
        <taxon>Neoteleostei</taxon>
        <taxon>Acanthomorphata</taxon>
        <taxon>Eupercaria</taxon>
        <taxon>Perciformes</taxon>
        <taxon>Notothenioidei</taxon>
        <taxon>Nototheniidae</taxon>
        <taxon>Dissostichus</taxon>
    </lineage>
</organism>
<keyword evidence="2" id="KW-1185">Reference proteome</keyword>
<dbReference type="PANTHER" id="PTHR31025:SF29">
    <property type="entry name" value="SI:CH211-196P9.1"/>
    <property type="match status" value="1"/>
</dbReference>
<name>A0AAD9BW23_DISEL</name>
<protein>
    <submittedName>
        <fullName evidence="1">UPF0648 protein C3H5.09c</fullName>
    </submittedName>
</protein>
<accession>A0AAD9BW23</accession>
<comment type="caution">
    <text evidence="1">The sequence shown here is derived from an EMBL/GenBank/DDBJ whole genome shotgun (WGS) entry which is preliminary data.</text>
</comment>